<dbReference type="OrthoDB" id="10053590at2759"/>
<evidence type="ECO:0000313" key="3">
    <source>
        <dbReference type="Proteomes" id="UP000663879"/>
    </source>
</evidence>
<keyword evidence="3" id="KW-1185">Reference proteome</keyword>
<proteinExistence type="predicted"/>
<dbReference type="AlphaFoldDB" id="A0A813XX75"/>
<dbReference type="Proteomes" id="UP000663879">
    <property type="component" value="Unassembled WGS sequence"/>
</dbReference>
<evidence type="ECO:0000313" key="2">
    <source>
        <dbReference type="EMBL" id="CAF0879881.1"/>
    </source>
</evidence>
<keyword evidence="1" id="KW-0472">Membrane</keyword>
<evidence type="ECO:0000256" key="1">
    <source>
        <dbReference type="SAM" id="Phobius"/>
    </source>
</evidence>
<name>A0A813XX75_9BILA</name>
<gene>
    <name evidence="2" type="ORF">OXX778_LOCUS10359</name>
</gene>
<reference evidence="2" key="1">
    <citation type="submission" date="2021-02" db="EMBL/GenBank/DDBJ databases">
        <authorList>
            <person name="Nowell W R."/>
        </authorList>
    </citation>
    <scope>NUCLEOTIDE SEQUENCE</scope>
    <source>
        <strain evidence="2">Ploen Becks lab</strain>
    </source>
</reference>
<protein>
    <submittedName>
        <fullName evidence="2">Uncharacterized protein</fullName>
    </submittedName>
</protein>
<feature type="transmembrane region" description="Helical" evidence="1">
    <location>
        <begin position="269"/>
        <end position="290"/>
    </location>
</feature>
<keyword evidence="1" id="KW-0812">Transmembrane</keyword>
<sequence length="372" mass="41611">MANYQLGVEELSDTQLYVHFDKSLKINEEESDKIIQDGLLNLAGDIGVGECVRPETTFSIFRRMNEIEAISILEQNGFDATRMASKDSEKWVSESLTKVLNFKNNGVSEEVIEKIAEIKVGKDFWNDFKKELISQYKSKNQGKSVFNFEGIPDVPQHPKSEISQIAQNQIIPKNVGIKKDHVSQVNSNIESIKVFDPQSPFIRNKFLRYLSNNKLKLGMLALDLIIEGNNLRLAVLNSNGSYLSAISLSLINLTARKIGQALGGMIGNFVLPGIVTTIGSLIGGIIFGLIGKQIGKFILCLFSDVKVAPGPGIKLPEYWSMVFDNMYGIRETEYSIDELFDIRPLGYQVNGGVRKMDYDMQSCFGIRKPDYS</sequence>
<comment type="caution">
    <text evidence="2">The sequence shown here is derived from an EMBL/GenBank/DDBJ whole genome shotgun (WGS) entry which is preliminary data.</text>
</comment>
<dbReference type="EMBL" id="CAJNOC010001632">
    <property type="protein sequence ID" value="CAF0879881.1"/>
    <property type="molecule type" value="Genomic_DNA"/>
</dbReference>
<accession>A0A813XX75</accession>
<organism evidence="2 3">
    <name type="scientific">Brachionus calyciflorus</name>
    <dbReference type="NCBI Taxonomy" id="104777"/>
    <lineage>
        <taxon>Eukaryota</taxon>
        <taxon>Metazoa</taxon>
        <taxon>Spiralia</taxon>
        <taxon>Gnathifera</taxon>
        <taxon>Rotifera</taxon>
        <taxon>Eurotatoria</taxon>
        <taxon>Monogononta</taxon>
        <taxon>Pseudotrocha</taxon>
        <taxon>Ploima</taxon>
        <taxon>Brachionidae</taxon>
        <taxon>Brachionus</taxon>
    </lineage>
</organism>
<keyword evidence="1" id="KW-1133">Transmembrane helix</keyword>